<evidence type="ECO:0000256" key="1">
    <source>
        <dbReference type="SAM" id="MobiDB-lite"/>
    </source>
</evidence>
<accession>A0A8H8P796</accession>
<sequence length="106" mass="11931">MGMDDHQRNFLRILRDLFSPSLPPSPLVDDDDDDDEASGFGSVRKTVKAARRCSTCFDLGPWSSTEADSSISPTPTTFFYTLDAVLFTFLMVIPYQTEHLQKTGYE</sequence>
<protein>
    <submittedName>
        <fullName evidence="2">Uncharacterized protein</fullName>
    </submittedName>
</protein>
<proteinExistence type="predicted"/>
<dbReference type="GeneID" id="67029331"/>
<dbReference type="EMBL" id="CP059670">
    <property type="protein sequence ID" value="QRW25103.1"/>
    <property type="molecule type" value="Genomic_DNA"/>
</dbReference>
<feature type="compositionally biased region" description="Acidic residues" evidence="1">
    <location>
        <begin position="28"/>
        <end position="37"/>
    </location>
</feature>
<evidence type="ECO:0000313" key="2">
    <source>
        <dbReference type="EMBL" id="QRW25103.1"/>
    </source>
</evidence>
<dbReference type="RefSeq" id="XP_043185340.1">
    <property type="nucleotide sequence ID" value="XM_043326868.1"/>
</dbReference>
<feature type="region of interest" description="Disordered" evidence="1">
    <location>
        <begin position="18"/>
        <end position="40"/>
    </location>
</feature>
<dbReference type="AlphaFoldDB" id="A0A8H8P796"/>
<dbReference type="Proteomes" id="UP000650533">
    <property type="component" value="Chromosome 13"/>
</dbReference>
<dbReference type="KEGG" id="rsx:RhiXN_07052"/>
<name>A0A8H8P796_9AGAM</name>
<gene>
    <name evidence="2" type="ORF">RhiXN_07052</name>
</gene>
<organism evidence="2 3">
    <name type="scientific">Rhizoctonia solani</name>
    <dbReference type="NCBI Taxonomy" id="456999"/>
    <lineage>
        <taxon>Eukaryota</taxon>
        <taxon>Fungi</taxon>
        <taxon>Dikarya</taxon>
        <taxon>Basidiomycota</taxon>
        <taxon>Agaricomycotina</taxon>
        <taxon>Agaricomycetes</taxon>
        <taxon>Cantharellales</taxon>
        <taxon>Ceratobasidiaceae</taxon>
        <taxon>Rhizoctonia</taxon>
    </lineage>
</organism>
<evidence type="ECO:0000313" key="3">
    <source>
        <dbReference type="Proteomes" id="UP000650533"/>
    </source>
</evidence>
<reference evidence="2" key="1">
    <citation type="submission" date="2020-05" db="EMBL/GenBank/DDBJ databases">
        <title>Evolutionary and genomic comparisons of hybrid uninucleate and nonhybrid Rhizoctonia fungi.</title>
        <authorList>
            <person name="Li C."/>
            <person name="Chen X."/>
        </authorList>
    </citation>
    <scope>NUCLEOTIDE SEQUENCE</scope>
    <source>
        <strain evidence="2">AG-1 IA</strain>
    </source>
</reference>